<dbReference type="Gene3D" id="3.30.420.10">
    <property type="entry name" value="Ribonuclease H-like superfamily/Ribonuclease H"/>
    <property type="match status" value="1"/>
</dbReference>
<feature type="domain" description="RNase H type-1" evidence="1">
    <location>
        <begin position="34"/>
        <end position="95"/>
    </location>
</feature>
<evidence type="ECO:0000259" key="1">
    <source>
        <dbReference type="PROSITE" id="PS50879"/>
    </source>
</evidence>
<dbReference type="InterPro" id="IPR002156">
    <property type="entry name" value="RNaseH_domain"/>
</dbReference>
<dbReference type="AlphaFoldDB" id="A0A8B6EKG2"/>
<dbReference type="InterPro" id="IPR012337">
    <property type="entry name" value="RNaseH-like_sf"/>
</dbReference>
<dbReference type="OrthoDB" id="6133028at2759"/>
<dbReference type="GO" id="GO:0004523">
    <property type="term" value="F:RNA-DNA hybrid ribonuclease activity"/>
    <property type="evidence" value="ECO:0007669"/>
    <property type="project" value="InterPro"/>
</dbReference>
<gene>
    <name evidence="2" type="ORF">MGAL_10B069841</name>
</gene>
<dbReference type="EMBL" id="UYJE01005192">
    <property type="protein sequence ID" value="VDI34987.1"/>
    <property type="molecule type" value="Genomic_DNA"/>
</dbReference>
<evidence type="ECO:0000313" key="2">
    <source>
        <dbReference type="EMBL" id="VDI34987.1"/>
    </source>
</evidence>
<keyword evidence="3" id="KW-1185">Reference proteome</keyword>
<dbReference type="GO" id="GO:0003676">
    <property type="term" value="F:nucleic acid binding"/>
    <property type="evidence" value="ECO:0007669"/>
    <property type="project" value="InterPro"/>
</dbReference>
<protein>
    <recommendedName>
        <fullName evidence="1">RNase H type-1 domain-containing protein</fullName>
    </recommendedName>
</protein>
<organism evidence="2 3">
    <name type="scientific">Mytilus galloprovincialis</name>
    <name type="common">Mediterranean mussel</name>
    <dbReference type="NCBI Taxonomy" id="29158"/>
    <lineage>
        <taxon>Eukaryota</taxon>
        <taxon>Metazoa</taxon>
        <taxon>Spiralia</taxon>
        <taxon>Lophotrochozoa</taxon>
        <taxon>Mollusca</taxon>
        <taxon>Bivalvia</taxon>
        <taxon>Autobranchia</taxon>
        <taxon>Pteriomorphia</taxon>
        <taxon>Mytilida</taxon>
        <taxon>Mytiloidea</taxon>
        <taxon>Mytilidae</taxon>
        <taxon>Mytilinae</taxon>
        <taxon>Mytilus</taxon>
    </lineage>
</organism>
<proteinExistence type="predicted"/>
<name>A0A8B6EKG2_MYTGA</name>
<comment type="caution">
    <text evidence="2">The sequence shown here is derived from an EMBL/GenBank/DDBJ whole genome shotgun (WGS) entry which is preliminary data.</text>
</comment>
<reference evidence="2" key="1">
    <citation type="submission" date="2018-11" db="EMBL/GenBank/DDBJ databases">
        <authorList>
            <person name="Alioto T."/>
            <person name="Alioto T."/>
        </authorList>
    </citation>
    <scope>NUCLEOTIDE SEQUENCE</scope>
</reference>
<dbReference type="InterPro" id="IPR036397">
    <property type="entry name" value="RNaseH_sf"/>
</dbReference>
<sequence length="95" mass="10465">MEEISVRGIANIQSKYKAELIKHQLEEYLTNNETYERQESPFDGSCQGNPGTCGAGAVIYTENHQGTSLKRPVASRGSILLAELVAILMVLEHCI</sequence>
<evidence type="ECO:0000313" key="3">
    <source>
        <dbReference type="Proteomes" id="UP000596742"/>
    </source>
</evidence>
<dbReference type="Proteomes" id="UP000596742">
    <property type="component" value="Unassembled WGS sequence"/>
</dbReference>
<dbReference type="SUPFAM" id="SSF53098">
    <property type="entry name" value="Ribonuclease H-like"/>
    <property type="match status" value="1"/>
</dbReference>
<dbReference type="PROSITE" id="PS50879">
    <property type="entry name" value="RNASE_H_1"/>
    <property type="match status" value="1"/>
</dbReference>
<accession>A0A8B6EKG2</accession>